<feature type="compositionally biased region" description="Basic and acidic residues" evidence="6">
    <location>
        <begin position="139"/>
        <end position="152"/>
    </location>
</feature>
<dbReference type="FunFam" id="3.40.50.300:FF:000496">
    <property type="entry name" value="Nucleolar GTP-binding protein 1"/>
    <property type="match status" value="1"/>
</dbReference>
<dbReference type="InterPro" id="IPR057475">
    <property type="entry name" value="CUT_C"/>
</dbReference>
<dbReference type="PROSITE" id="PS51710">
    <property type="entry name" value="G_OBG"/>
    <property type="match status" value="1"/>
</dbReference>
<keyword evidence="2" id="KW-0690">Ribosome biogenesis</keyword>
<comment type="subcellular location">
    <subcellularLocation>
        <location evidence="1">Nucleus</location>
        <location evidence="1">Nucleolus</location>
    </subcellularLocation>
</comment>
<dbReference type="InterPro" id="IPR012973">
    <property type="entry name" value="NOG_C"/>
</dbReference>
<evidence type="ECO:0000256" key="7">
    <source>
        <dbReference type="SAM" id="Phobius"/>
    </source>
</evidence>
<evidence type="ECO:0000313" key="8">
    <source>
        <dbReference type="EnsemblMetazoa" id="AALB005009-PA"/>
    </source>
</evidence>
<organism evidence="8 9">
    <name type="scientific">Anopheles albimanus</name>
    <name type="common">New world malaria mosquito</name>
    <dbReference type="NCBI Taxonomy" id="7167"/>
    <lineage>
        <taxon>Eukaryota</taxon>
        <taxon>Metazoa</taxon>
        <taxon>Ecdysozoa</taxon>
        <taxon>Arthropoda</taxon>
        <taxon>Hexapoda</taxon>
        <taxon>Insecta</taxon>
        <taxon>Pterygota</taxon>
        <taxon>Neoptera</taxon>
        <taxon>Endopterygota</taxon>
        <taxon>Diptera</taxon>
        <taxon>Nematocera</taxon>
        <taxon>Culicoidea</taxon>
        <taxon>Culicidae</taxon>
        <taxon>Anophelinae</taxon>
        <taxon>Anopheles</taxon>
    </lineage>
</organism>
<dbReference type="Gene3D" id="2.60.40.4100">
    <property type="entry name" value="Zona pellucida, ZP-C domain"/>
    <property type="match status" value="1"/>
</dbReference>
<evidence type="ECO:0000256" key="3">
    <source>
        <dbReference type="ARBA" id="ARBA00022741"/>
    </source>
</evidence>
<protein>
    <recommendedName>
        <fullName evidence="10">Nucleolar GTP-binding protein 1</fullName>
    </recommendedName>
</protein>
<evidence type="ECO:0000256" key="2">
    <source>
        <dbReference type="ARBA" id="ARBA00022517"/>
    </source>
</evidence>
<dbReference type="GO" id="GO:0042254">
    <property type="term" value="P:ribosome biogenesis"/>
    <property type="evidence" value="ECO:0007669"/>
    <property type="project" value="UniProtKB-KW"/>
</dbReference>
<evidence type="ECO:0000256" key="5">
    <source>
        <dbReference type="ARBA" id="ARBA00023242"/>
    </source>
</evidence>
<dbReference type="GO" id="GO:0005525">
    <property type="term" value="F:GTP binding"/>
    <property type="evidence" value="ECO:0007669"/>
    <property type="project" value="UniProtKB-KW"/>
</dbReference>
<dbReference type="InterPro" id="IPR042235">
    <property type="entry name" value="ZP-C_dom"/>
</dbReference>
<dbReference type="InterPro" id="IPR031167">
    <property type="entry name" value="G_OBG"/>
</dbReference>
<accession>A0A182FER8</accession>
<dbReference type="InterPro" id="IPR027417">
    <property type="entry name" value="P-loop_NTPase"/>
</dbReference>
<feature type="compositionally biased region" description="Basic and acidic residues" evidence="6">
    <location>
        <begin position="1007"/>
        <end position="1020"/>
    </location>
</feature>
<name>A0A182FER8_ANOAL</name>
<evidence type="ECO:0000256" key="4">
    <source>
        <dbReference type="ARBA" id="ARBA00023134"/>
    </source>
</evidence>
<dbReference type="Proteomes" id="UP000069272">
    <property type="component" value="Chromosome 3L"/>
</dbReference>
<evidence type="ECO:0000256" key="1">
    <source>
        <dbReference type="ARBA" id="ARBA00004604"/>
    </source>
</evidence>
<dbReference type="Pfam" id="PF17835">
    <property type="entry name" value="NOG1_N"/>
    <property type="match status" value="1"/>
</dbReference>
<keyword evidence="3" id="KW-0547">Nucleotide-binding</keyword>
<keyword evidence="4" id="KW-0342">GTP-binding</keyword>
<keyword evidence="7" id="KW-0812">Transmembrane</keyword>
<dbReference type="VEuPathDB" id="VectorBase:AALB005009"/>
<evidence type="ECO:0008006" key="10">
    <source>
        <dbReference type="Google" id="ProtNLM"/>
    </source>
</evidence>
<feature type="transmembrane region" description="Helical" evidence="7">
    <location>
        <begin position="348"/>
        <end position="372"/>
    </location>
</feature>
<dbReference type="STRING" id="7167.A0A182FER8"/>
<keyword evidence="9" id="KW-1185">Reference proteome</keyword>
<dbReference type="VEuPathDB" id="VectorBase:AALB20_026872"/>
<feature type="region of interest" description="Disordered" evidence="6">
    <location>
        <begin position="127"/>
        <end position="152"/>
    </location>
</feature>
<sequence>MRLIKEDVGKARGPPVITELLLAASLRTRSVCVCVWCVSSALLLSARLPFSNQFESASSTVLLIASRFSRFLSPSQDDGSIEFYNTIVLQPHLKLVTDLGRGYHVRCRYKSRQAALKNVSVGRVGSGRPLALTSAEGGGSDRREHGRSMTDGGAKDELAALSAEDDKLPIPDCHMKIFTGEKLAENVKIGDPLTLVINIDKQEQYGLHVTDCLVRDGLGWGEQKLINEEGCPLDSEILGPFEYTADRSKATVTFPAHKFPYTSSVYYQCNVRLCALEDADCHKTPTCSGRIAKRTKRQTREEDGEPAMIEVFSGLRVNENAEVLSDDADSVFKEKSPDDAICVSQRSFAVAIAIAGLCLMLAVVLAVMCIVARRSSKSVSNSGSSIYSGPYTNTAFSHTKAFIDIMLSKTQRKTPTVVHKHYKISRIRAFYMRKVKYTQQNFHDRLTQIIQDFPKLDDVHPFYADLMNVLYDKDHYKLALGQLNTARHLIDTVAKDYVRLLKFGDSLYRCKQLKKAALGRMATIMKRQASNLTYLEEVRQHLSRLPSIDPYTRTIIICGFPNVGKSSFLNKVTRADVDVQPYAFTTKSLYVGHMDYKYLRWQVIDTPGILDHPLEERNVIEMQAITAMAHLRACIMYVMDVSEQCGHSIEEQAQLFDSIKPLFANKPLVLVLNKTDILKMSELSPEKQKIIEDLSEDRELIPILEMSTATEEGVMQVKMEACERLLGYRVDQKLKTKKLEGVLNRLHVAMPEKRDEKARPACIPEAVLAARAANADKLAKRQRKLEKEIELEMGDEYTLDLQKNYTEIPEEERYDVIPEFLNGVNIADYIDPDIFEKLEELEREEGLRLESGFYDPPELNLDETLQEIREMAKQIRLKRFLLKDSRKLAMKSGRPIMPRHKQSMVRDRKSDNLRKTMENLGLDMSGTEESNFAKNEVSIRRSMVPAVGGPKTPKKDRESSAIVKATGQLIKRKTPGIELGIKDVMLKAKAKVMAKHDIAKRVTKMSRKGEADRHIPDLKPKHLFAGKRGTGKTDRR</sequence>
<dbReference type="InterPro" id="IPR010674">
    <property type="entry name" value="NOG1_Rossman_fold_dom"/>
</dbReference>
<dbReference type="PANTHER" id="PTHR45759">
    <property type="entry name" value="NUCLEOLAR GTP-BINDING PROTEIN 1"/>
    <property type="match status" value="1"/>
</dbReference>
<dbReference type="Pfam" id="PF25301">
    <property type="entry name" value="CUT_C"/>
    <property type="match status" value="1"/>
</dbReference>
<keyword evidence="7" id="KW-1133">Transmembrane helix</keyword>
<dbReference type="Gene3D" id="3.40.50.300">
    <property type="entry name" value="P-loop containing nucleotide triphosphate hydrolases"/>
    <property type="match status" value="1"/>
</dbReference>
<proteinExistence type="predicted"/>
<evidence type="ECO:0000256" key="6">
    <source>
        <dbReference type="SAM" id="MobiDB-lite"/>
    </source>
</evidence>
<dbReference type="EnsemblMetazoa" id="AALB005009-RA">
    <property type="protein sequence ID" value="AALB005009-PA"/>
    <property type="gene ID" value="AALB005009"/>
</dbReference>
<dbReference type="Pfam" id="PF06858">
    <property type="entry name" value="NOG1"/>
    <property type="match status" value="1"/>
</dbReference>
<dbReference type="PRINTS" id="PR00326">
    <property type="entry name" value="GTP1OBG"/>
</dbReference>
<dbReference type="InterPro" id="IPR001507">
    <property type="entry name" value="ZP_dom"/>
</dbReference>
<keyword evidence="5" id="KW-0539">Nucleus</keyword>
<dbReference type="FunFam" id="1.20.120.1190:FF:000001">
    <property type="entry name" value="Nucleolar GTP-binding protein 1"/>
    <property type="match status" value="1"/>
</dbReference>
<dbReference type="PROSITE" id="PS51034">
    <property type="entry name" value="ZP_2"/>
    <property type="match status" value="1"/>
</dbReference>
<dbReference type="InterPro" id="IPR006073">
    <property type="entry name" value="GTP-bd"/>
</dbReference>
<feature type="region of interest" description="Disordered" evidence="6">
    <location>
        <begin position="1004"/>
        <end position="1036"/>
    </location>
</feature>
<dbReference type="Pfam" id="PF08155">
    <property type="entry name" value="NOGCT"/>
    <property type="match status" value="1"/>
</dbReference>
<dbReference type="CDD" id="cd01897">
    <property type="entry name" value="NOG"/>
    <property type="match status" value="1"/>
</dbReference>
<dbReference type="GO" id="GO:0005730">
    <property type="term" value="C:nucleolus"/>
    <property type="evidence" value="ECO:0007669"/>
    <property type="project" value="UniProtKB-SubCell"/>
</dbReference>
<keyword evidence="7" id="KW-0472">Membrane</keyword>
<dbReference type="InterPro" id="IPR041623">
    <property type="entry name" value="NOG1_N"/>
</dbReference>
<evidence type="ECO:0000313" key="9">
    <source>
        <dbReference type="Proteomes" id="UP000069272"/>
    </source>
</evidence>
<dbReference type="VEuPathDB" id="VectorBase:AALB20_033928"/>
<dbReference type="Gene3D" id="1.20.120.1190">
    <property type="match status" value="1"/>
</dbReference>
<dbReference type="SUPFAM" id="SSF52540">
    <property type="entry name" value="P-loop containing nucleoside triphosphate hydrolases"/>
    <property type="match status" value="1"/>
</dbReference>
<reference evidence="8 9" key="1">
    <citation type="journal article" date="2017" name="G3 (Bethesda)">
        <title>The Physical Genome Mapping of Anopheles albimanus Corrected Scaffold Misassemblies and Identified Interarm Rearrangements in Genus Anopheles.</title>
        <authorList>
            <person name="Artemov G.N."/>
            <person name="Peery A.N."/>
            <person name="Jiang X."/>
            <person name="Tu Z."/>
            <person name="Stegniy V.N."/>
            <person name="Sharakhova M.V."/>
            <person name="Sharakhov I.V."/>
        </authorList>
    </citation>
    <scope>NUCLEOTIDE SEQUENCE [LARGE SCALE GENOMIC DNA]</scope>
    <source>
        <strain evidence="8 9">ALBI9_A</strain>
    </source>
</reference>
<dbReference type="SMART" id="SM00241">
    <property type="entry name" value="ZP"/>
    <property type="match status" value="1"/>
</dbReference>
<reference evidence="8" key="2">
    <citation type="submission" date="2022-08" db="UniProtKB">
        <authorList>
            <consortium name="EnsemblMetazoa"/>
        </authorList>
    </citation>
    <scope>IDENTIFICATION</scope>
    <source>
        <strain evidence="8">STECLA/ALBI9_A</strain>
    </source>
</reference>
<dbReference type="AlphaFoldDB" id="A0A182FER8"/>